<organism evidence="1">
    <name type="scientific">Ophidiomyces ophidiicola</name>
    <dbReference type="NCBI Taxonomy" id="1387563"/>
    <lineage>
        <taxon>Eukaryota</taxon>
        <taxon>Fungi</taxon>
        <taxon>Dikarya</taxon>
        <taxon>Ascomycota</taxon>
        <taxon>Pezizomycotina</taxon>
        <taxon>Eurotiomycetes</taxon>
        <taxon>Eurotiomycetidae</taxon>
        <taxon>Onygenales</taxon>
        <taxon>Onygenaceae</taxon>
        <taxon>Ophidiomyces</taxon>
    </lineage>
</organism>
<evidence type="ECO:0000313" key="1">
    <source>
        <dbReference type="EMBL" id="KAI2393458.1"/>
    </source>
</evidence>
<comment type="caution">
    <text evidence="1">The sequence shown here is derived from an EMBL/GenBank/DDBJ whole genome shotgun (WGS) entry which is preliminary data.</text>
</comment>
<reference evidence="1" key="1">
    <citation type="journal article" date="2022" name="bioRxiv">
        <title>Population genetic analysis of Ophidiomyces ophidiicola, the causative agent of snake fungal disease, indicates recent introductions to the USA.</title>
        <authorList>
            <person name="Ladner J.T."/>
            <person name="Palmer J.M."/>
            <person name="Ettinger C.L."/>
            <person name="Stajich J.E."/>
            <person name="Farrell T.M."/>
            <person name="Glorioso B.M."/>
            <person name="Lawson B."/>
            <person name="Price S.J."/>
            <person name="Stengle A.G."/>
            <person name="Grear D.A."/>
            <person name="Lorch J.M."/>
        </authorList>
    </citation>
    <scope>NUCLEOTIDE SEQUENCE</scope>
    <source>
        <strain evidence="1">NWHC 24266-5</strain>
    </source>
</reference>
<gene>
    <name evidence="1" type="ORF">LOY88_000058</name>
</gene>
<name>A0ACB8V5L5_9EURO</name>
<protein>
    <submittedName>
        <fullName evidence="1">Uncharacterized protein</fullName>
    </submittedName>
</protein>
<dbReference type="EMBL" id="JALBCA010000002">
    <property type="protein sequence ID" value="KAI2393458.1"/>
    <property type="molecule type" value="Genomic_DNA"/>
</dbReference>
<accession>A0ACB8V5L5</accession>
<sequence>MMPISSLEIFADFRDPHTPYDRLTALRALKNDLVGHDQKKAMWIEKGVVPVLSAILFEPLSAEKDPVTPADGAERLPVHRVDRAERDAIHREAVVIIGSLAQAGPAYISSILASDILPALLSMLSSPSSPAVLDLTILQTLHTIADKLPLAYQHGKTQLQRLSTLLYSGDYIHCLLKIFEQTSKSSITQASIALAADIISKTCTEESYKVMLAEAGVLDALASKLASFVVSQGFVIPGAENQIKTAGTLDALPPPAPPSAQLSPLLRAVSVIIEYSQSRAEHLITSPALVTVFPLHNTMQDRMSQRGPWITPLVSAKLSPSNPIDQLLPSVPHPQPPGPLSFPPLGYDRRGIAIAQSPAPSLLDDEPSVGNEPESAMISWLICIARQNSGLLRLMAIRLGAVLFRLGLARKERVAMFGYLLVPLLIQMLDNDYVAPNNSETRENGMASCTERVKEEAPAVLATFLMESRDLQKYAADGGAIRKLSQMLKESFNPIEDSGKPMWSPVPKDTSTNGLPETSLGVAGVSPTLLHRVRVREGVLRALSALSLFKEEYRKAICDNGVISYVIDSLKSYEPGDPSSKVSSLEGNPVPTLLAACAAARSLTRSVSVLRTSLIDAGVASPIFDLVKSHDVEVQIAATAVICNLAMDFSPMKEAIISADMIPTLCEHSRSDNTKLRLESIWALKHIAYNSTNDIKMKILAALEPSWLKQVICEDPTDTTIRQKVEEDLAALGDSEMDISPAPAELSEPQDSAPGNLRNTPEPTVDHRMTDTVMPPKMSLDAFLTNGARQRKLALSGDLDQTKQMRRDDIQVQEQTLDLVRNLICGSGATEMIDYLLQEVTDLFDVLADKLRPKSQLSRKDSTAKVSPVLTEIICSVTYIMIHIAAGLSRHRQLLIAQTELIELLLPLFQHPSRQVRVNCVWIVINLTFEDDQSDHNSCRERATKLRDLGVLEQLMLLDDDMESDVRERTKTALHLINQLML</sequence>
<proteinExistence type="predicted"/>